<reference evidence="1" key="2">
    <citation type="submission" date="2020-09" db="EMBL/GenBank/DDBJ databases">
        <authorList>
            <person name="Sun Q."/>
            <person name="Ohkuma M."/>
        </authorList>
    </citation>
    <scope>NUCLEOTIDE SEQUENCE</scope>
    <source>
        <strain evidence="1">JCM 5069</strain>
    </source>
</reference>
<comment type="caution">
    <text evidence="1">The sequence shown here is derived from an EMBL/GenBank/DDBJ whole genome shotgun (WGS) entry which is preliminary data.</text>
</comment>
<proteinExistence type="predicted"/>
<reference evidence="1" key="1">
    <citation type="journal article" date="2014" name="Int. J. Syst. Evol. Microbiol.">
        <title>Complete genome sequence of Corynebacterium casei LMG S-19264T (=DSM 44701T), isolated from a smear-ripened cheese.</title>
        <authorList>
            <consortium name="US DOE Joint Genome Institute (JGI-PGF)"/>
            <person name="Walter F."/>
            <person name="Albersmeier A."/>
            <person name="Kalinowski J."/>
            <person name="Ruckert C."/>
        </authorList>
    </citation>
    <scope>NUCLEOTIDE SEQUENCE</scope>
    <source>
        <strain evidence="1">JCM 5069</strain>
    </source>
</reference>
<dbReference type="EMBL" id="BNCD01000014">
    <property type="protein sequence ID" value="GHH83594.1"/>
    <property type="molecule type" value="Genomic_DNA"/>
</dbReference>
<dbReference type="AlphaFoldDB" id="A0A919GGE9"/>
<keyword evidence="2" id="KW-1185">Reference proteome</keyword>
<evidence type="ECO:0000313" key="2">
    <source>
        <dbReference type="Proteomes" id="UP000603708"/>
    </source>
</evidence>
<organism evidence="1 2">
    <name type="scientific">Streptomyces sulfonofaciens</name>
    <dbReference type="NCBI Taxonomy" id="68272"/>
    <lineage>
        <taxon>Bacteria</taxon>
        <taxon>Bacillati</taxon>
        <taxon>Actinomycetota</taxon>
        <taxon>Actinomycetes</taxon>
        <taxon>Kitasatosporales</taxon>
        <taxon>Streptomycetaceae</taxon>
        <taxon>Streptomyces</taxon>
    </lineage>
</organism>
<dbReference type="Proteomes" id="UP000603708">
    <property type="component" value="Unassembled WGS sequence"/>
</dbReference>
<gene>
    <name evidence="1" type="ORF">GCM10018793_46070</name>
</gene>
<name>A0A919GGE9_9ACTN</name>
<sequence>MEARREGTAGTNRSTVPPFAATCSVRVGPGATGLTRTPAGPSSAAQDRVTEWTVGFLAP</sequence>
<protein>
    <submittedName>
        <fullName evidence="1">Uncharacterized protein</fullName>
    </submittedName>
</protein>
<accession>A0A919GGE9</accession>
<evidence type="ECO:0000313" key="1">
    <source>
        <dbReference type="EMBL" id="GHH83594.1"/>
    </source>
</evidence>